<comment type="caution">
    <text evidence="2">The sequence shown here is derived from an EMBL/GenBank/DDBJ whole genome shotgun (WGS) entry which is preliminary data.</text>
</comment>
<feature type="signal peptide" evidence="1">
    <location>
        <begin position="1"/>
        <end position="20"/>
    </location>
</feature>
<accession>A0ABT3PUZ3</accession>
<keyword evidence="3" id="KW-1185">Reference proteome</keyword>
<reference evidence="2 3" key="1">
    <citation type="submission" date="2021-11" db="EMBL/GenBank/DDBJ databases">
        <title>Aliifidinibius sp. nov., a new bacterium isolated from saline soil.</title>
        <authorList>
            <person name="Galisteo C."/>
            <person name="De La Haba R."/>
            <person name="Sanchez-Porro C."/>
            <person name="Ventosa A."/>
        </authorList>
    </citation>
    <scope>NUCLEOTIDE SEQUENCE [LARGE SCALE GENOMIC DNA]</scope>
    <source>
        <strain evidence="2 3">KACC 190600</strain>
    </source>
</reference>
<gene>
    <name evidence="2" type="ORF">LQ318_01910</name>
</gene>
<dbReference type="EMBL" id="JAJNDC010000001">
    <property type="protein sequence ID" value="MCW9711646.1"/>
    <property type="molecule type" value="Genomic_DNA"/>
</dbReference>
<name>A0ABT3PUZ3_9BACT</name>
<evidence type="ECO:0000313" key="3">
    <source>
        <dbReference type="Proteomes" id="UP001207337"/>
    </source>
</evidence>
<keyword evidence="1" id="KW-0732">Signal</keyword>
<sequence>MRKATAITIILLLTFHYSNAQSRSSNRMLEEGHILENFENDEIGTLPHKWYNQKGEQSVTEFSEEEREKYKYEVVKGRGGNKYLKYSGRRAMHLSLPLINKDRENIYGINIFETPILSWKVRAYKLPENAREDDDSYNDSVASIYVAFDMGRVALVKKVPKTIRYTWSSTLEKGTELSKFFGNQKVVVVESGDERTGKWITFKRNIVEDYRRLFGDDPPKNPIAILILSDGDSTHSWAEADYDDIKLLPEQTK</sequence>
<dbReference type="Pfam" id="PF11249">
    <property type="entry name" value="DUF3047"/>
    <property type="match status" value="1"/>
</dbReference>
<organism evidence="2 3">
    <name type="scientific">Fodinibius salicampi</name>
    <dbReference type="NCBI Taxonomy" id="1920655"/>
    <lineage>
        <taxon>Bacteria</taxon>
        <taxon>Pseudomonadati</taxon>
        <taxon>Balneolota</taxon>
        <taxon>Balneolia</taxon>
        <taxon>Balneolales</taxon>
        <taxon>Balneolaceae</taxon>
        <taxon>Fodinibius</taxon>
    </lineage>
</organism>
<dbReference type="Proteomes" id="UP001207337">
    <property type="component" value="Unassembled WGS sequence"/>
</dbReference>
<proteinExistence type="predicted"/>
<dbReference type="InterPro" id="IPR021409">
    <property type="entry name" value="DUF3047"/>
</dbReference>
<evidence type="ECO:0000313" key="2">
    <source>
        <dbReference type="EMBL" id="MCW9711646.1"/>
    </source>
</evidence>
<evidence type="ECO:0000256" key="1">
    <source>
        <dbReference type="SAM" id="SignalP"/>
    </source>
</evidence>
<protein>
    <submittedName>
        <fullName evidence="2">DUF3047 domain-containing protein</fullName>
    </submittedName>
</protein>
<dbReference type="RefSeq" id="WP_265787035.1">
    <property type="nucleotide sequence ID" value="NZ_BAABRS010000001.1"/>
</dbReference>
<feature type="chain" id="PRO_5045447037" evidence="1">
    <location>
        <begin position="21"/>
        <end position="253"/>
    </location>
</feature>